<dbReference type="InterPro" id="IPR036047">
    <property type="entry name" value="F-box-like_dom_sf"/>
</dbReference>
<reference evidence="2 3" key="2">
    <citation type="submission" date="2024-10" db="EMBL/GenBank/DDBJ databases">
        <authorList>
            <person name="Ryan C."/>
        </authorList>
    </citation>
    <scope>NUCLEOTIDE SEQUENCE [LARGE SCALE GENOMIC DNA]</scope>
</reference>
<dbReference type="SUPFAM" id="SSF81383">
    <property type="entry name" value="F-box domain"/>
    <property type="match status" value="1"/>
</dbReference>
<dbReference type="Pfam" id="PF23635">
    <property type="entry name" value="Beta-prop_AT5G49610-like"/>
    <property type="match status" value="1"/>
</dbReference>
<name>A0ABC8WBW1_9POAL</name>
<evidence type="ECO:0000313" key="3">
    <source>
        <dbReference type="Proteomes" id="UP001497457"/>
    </source>
</evidence>
<gene>
    <name evidence="2" type="ORF">URODEC1_LOCUS12311</name>
</gene>
<evidence type="ECO:0000259" key="1">
    <source>
        <dbReference type="Pfam" id="PF23635"/>
    </source>
</evidence>
<sequence length="408" mass="45316">MASSSPPPPPPKPQAPRSRTTIFSLGDDLLLEIFLRLPSLPSLVRAALACRAFAAAVRSSPAFRRHFVALRPPPLLGLFFDYDGTEMPSFRPVRRSSDPDLAAASRSADVFLSRVPGHDDASPGWQIAECRAGCLLLLNWSTDQIAVYNPLSRALDLFPTPPDEISNGCRGKCLYTDSFLLSSDEGPGSFRVVTVCHGKSRLRAAVFSSCTREWQILPWSKRAPGQPSGKKYWLRHGRQVDGKLYWSHTKQAYKVVLDTTTLQFSFIDLPEHLMGKGHLYMVGGARDDKPCIVSAADFTLSVWFRGADADGVEKWTLDSVIPLEEEVLQATKGSLDDHGDLKVLAILDGIVYLSTFETFVDDSAPCWYLFYCLETRKLERIFHKKNDGHAHPYVMAWPTFLVGNNGSP</sequence>
<dbReference type="Proteomes" id="UP001497457">
    <property type="component" value="Chromosome 12b"/>
</dbReference>
<evidence type="ECO:0000313" key="2">
    <source>
        <dbReference type="EMBL" id="CAL4906960.1"/>
    </source>
</evidence>
<dbReference type="EMBL" id="OZ075122">
    <property type="protein sequence ID" value="CAL4906960.1"/>
    <property type="molecule type" value="Genomic_DNA"/>
</dbReference>
<dbReference type="PANTHER" id="PTHR33207">
    <property type="entry name" value="F-BOX DOMAIN CONTAINING PROTEIN-RELATED"/>
    <property type="match status" value="1"/>
</dbReference>
<keyword evidence="3" id="KW-1185">Reference proteome</keyword>
<feature type="domain" description="F-box protein AT5G49610-like beta-propeller" evidence="1">
    <location>
        <begin position="126"/>
        <end position="399"/>
    </location>
</feature>
<proteinExistence type="predicted"/>
<reference evidence="3" key="1">
    <citation type="submission" date="2024-06" db="EMBL/GenBank/DDBJ databases">
        <authorList>
            <person name="Ryan C."/>
        </authorList>
    </citation>
    <scope>NUCLEOTIDE SEQUENCE [LARGE SCALE GENOMIC DNA]</scope>
</reference>
<protein>
    <recommendedName>
        <fullName evidence="1">F-box protein AT5G49610-like beta-propeller domain-containing protein</fullName>
    </recommendedName>
</protein>
<dbReference type="InterPro" id="IPR056594">
    <property type="entry name" value="AT5G49610-like_b-prop"/>
</dbReference>
<organism evidence="2 3">
    <name type="scientific">Urochloa decumbens</name>
    <dbReference type="NCBI Taxonomy" id="240449"/>
    <lineage>
        <taxon>Eukaryota</taxon>
        <taxon>Viridiplantae</taxon>
        <taxon>Streptophyta</taxon>
        <taxon>Embryophyta</taxon>
        <taxon>Tracheophyta</taxon>
        <taxon>Spermatophyta</taxon>
        <taxon>Magnoliopsida</taxon>
        <taxon>Liliopsida</taxon>
        <taxon>Poales</taxon>
        <taxon>Poaceae</taxon>
        <taxon>PACMAD clade</taxon>
        <taxon>Panicoideae</taxon>
        <taxon>Panicodae</taxon>
        <taxon>Paniceae</taxon>
        <taxon>Melinidinae</taxon>
        <taxon>Urochloa</taxon>
    </lineage>
</organism>
<dbReference type="AlphaFoldDB" id="A0ABC8WBW1"/>
<accession>A0ABC8WBW1</accession>